<dbReference type="InterPro" id="IPR026823">
    <property type="entry name" value="cEGF"/>
</dbReference>
<evidence type="ECO:0000259" key="20">
    <source>
        <dbReference type="PROSITE" id="PS50041"/>
    </source>
</evidence>
<dbReference type="AlphaFoldDB" id="A0AAD9MSZ9"/>
<dbReference type="PANTHER" id="PTHR24050:SF27">
    <property type="entry name" value="FIBRILLIN-1"/>
    <property type="match status" value="1"/>
</dbReference>
<dbReference type="FunFam" id="2.10.25.10:FF:000010">
    <property type="entry name" value="Pro-epidermal growth factor"/>
    <property type="match status" value="1"/>
</dbReference>
<keyword evidence="8" id="KW-0812">Transmembrane</keyword>
<feature type="signal peptide" evidence="18">
    <location>
        <begin position="1"/>
        <end position="19"/>
    </location>
</feature>
<dbReference type="GO" id="GO:0006897">
    <property type="term" value="P:endocytosis"/>
    <property type="evidence" value="ECO:0007669"/>
    <property type="project" value="UniProtKB-KW"/>
</dbReference>
<dbReference type="PROSITE" id="PS00010">
    <property type="entry name" value="ASX_HYDROXYL"/>
    <property type="match status" value="6"/>
</dbReference>
<dbReference type="PROSITE" id="PS50026">
    <property type="entry name" value="EGF_3"/>
    <property type="match status" value="5"/>
</dbReference>
<keyword evidence="22" id="KW-1185">Reference proteome</keyword>
<dbReference type="FunFam" id="2.10.25.10:FF:000009">
    <property type="entry name" value="Low-density lipoprotein receptor isoform 1"/>
    <property type="match status" value="1"/>
</dbReference>
<dbReference type="InterPro" id="IPR001881">
    <property type="entry name" value="EGF-like_Ca-bd_dom"/>
</dbReference>
<dbReference type="FunFam" id="2.10.25.10:FF:000240">
    <property type="entry name" value="Vitamin K-dependent protein S"/>
    <property type="match status" value="3"/>
</dbReference>
<dbReference type="SMART" id="SM00181">
    <property type="entry name" value="EGF"/>
    <property type="match status" value="11"/>
</dbReference>
<dbReference type="GO" id="GO:0016020">
    <property type="term" value="C:membrane"/>
    <property type="evidence" value="ECO:0007669"/>
    <property type="project" value="UniProtKB-SubCell"/>
</dbReference>
<evidence type="ECO:0000313" key="21">
    <source>
        <dbReference type="EMBL" id="KAK2143033.1"/>
    </source>
</evidence>
<keyword evidence="10" id="KW-0677">Repeat</keyword>
<feature type="domain" description="EGF-like" evidence="19">
    <location>
        <begin position="282"/>
        <end position="323"/>
    </location>
</feature>
<dbReference type="InterPro" id="IPR052235">
    <property type="entry name" value="Nephronectin_domain"/>
</dbReference>
<dbReference type="Pfam" id="PF14670">
    <property type="entry name" value="FXa_inhibition"/>
    <property type="match status" value="6"/>
</dbReference>
<dbReference type="SUPFAM" id="SSF57184">
    <property type="entry name" value="Growth factor receptor domain"/>
    <property type="match status" value="3"/>
</dbReference>
<dbReference type="GO" id="GO:0005509">
    <property type="term" value="F:calcium ion binding"/>
    <property type="evidence" value="ECO:0007669"/>
    <property type="project" value="InterPro"/>
</dbReference>
<comment type="subcellular location">
    <subcellularLocation>
        <location evidence="1">Membrane</location>
        <topology evidence="1">Single-pass type I membrane protein</topology>
    </subcellularLocation>
    <subcellularLocation>
        <location evidence="2">Secreted</location>
        <location evidence="2">Extracellular space</location>
        <location evidence="2">Extracellular matrix</location>
    </subcellularLocation>
</comment>
<evidence type="ECO:0000256" key="16">
    <source>
        <dbReference type="ARBA" id="ARBA00023180"/>
    </source>
</evidence>
<gene>
    <name evidence="21" type="ORF">LSH36_885g00055</name>
</gene>
<dbReference type="SMART" id="SM00034">
    <property type="entry name" value="CLECT"/>
    <property type="match status" value="1"/>
</dbReference>
<dbReference type="Proteomes" id="UP001208570">
    <property type="component" value="Unassembled WGS sequence"/>
</dbReference>
<dbReference type="PANTHER" id="PTHR24050">
    <property type="entry name" value="PA14 DOMAIN-CONTAINING PROTEIN"/>
    <property type="match status" value="1"/>
</dbReference>
<evidence type="ECO:0000256" key="8">
    <source>
        <dbReference type="ARBA" id="ARBA00022692"/>
    </source>
</evidence>
<comment type="caution">
    <text evidence="17">Lacks conserved residue(s) required for the propagation of feature annotation.</text>
</comment>
<dbReference type="Pfam" id="PF07645">
    <property type="entry name" value="EGF_CA"/>
    <property type="match status" value="1"/>
</dbReference>
<evidence type="ECO:0000256" key="12">
    <source>
        <dbReference type="ARBA" id="ARBA00022989"/>
    </source>
</evidence>
<evidence type="ECO:0000313" key="22">
    <source>
        <dbReference type="Proteomes" id="UP001208570"/>
    </source>
</evidence>
<evidence type="ECO:0000256" key="13">
    <source>
        <dbReference type="ARBA" id="ARBA00023136"/>
    </source>
</evidence>
<dbReference type="InterPro" id="IPR018097">
    <property type="entry name" value="EGF_Ca-bd_CS"/>
</dbReference>
<keyword evidence="15" id="KW-0675">Receptor</keyword>
<reference evidence="21" key="1">
    <citation type="journal article" date="2023" name="Mol. Biol. Evol.">
        <title>Third-Generation Sequencing Reveals the Adaptive Role of the Epigenome in Three Deep-Sea Polychaetes.</title>
        <authorList>
            <person name="Perez M."/>
            <person name="Aroh O."/>
            <person name="Sun Y."/>
            <person name="Lan Y."/>
            <person name="Juniper S.K."/>
            <person name="Young C.R."/>
            <person name="Angers B."/>
            <person name="Qian P.Y."/>
        </authorList>
    </citation>
    <scope>NUCLEOTIDE SEQUENCE</scope>
    <source>
        <strain evidence="21">P08H-3</strain>
    </source>
</reference>
<dbReference type="EMBL" id="JAODUP010000885">
    <property type="protein sequence ID" value="KAK2143033.1"/>
    <property type="molecule type" value="Genomic_DNA"/>
</dbReference>
<evidence type="ECO:0000256" key="14">
    <source>
        <dbReference type="ARBA" id="ARBA00023157"/>
    </source>
</evidence>
<comment type="similarity">
    <text evidence="3">Belongs to the fibulin family.</text>
</comment>
<proteinExistence type="inferred from homology"/>
<evidence type="ECO:0000256" key="5">
    <source>
        <dbReference type="ARBA" id="ARBA00022530"/>
    </source>
</evidence>
<feature type="domain" description="EGF-like" evidence="19">
    <location>
        <begin position="530"/>
        <end position="571"/>
    </location>
</feature>
<dbReference type="InterPro" id="IPR016187">
    <property type="entry name" value="CTDL_fold"/>
</dbReference>
<feature type="chain" id="PRO_5041922723" evidence="18">
    <location>
        <begin position="20"/>
        <end position="795"/>
    </location>
</feature>
<evidence type="ECO:0000259" key="19">
    <source>
        <dbReference type="PROSITE" id="PS50026"/>
    </source>
</evidence>
<feature type="domain" description="EGF-like" evidence="19">
    <location>
        <begin position="241"/>
        <end position="281"/>
    </location>
</feature>
<evidence type="ECO:0000256" key="11">
    <source>
        <dbReference type="ARBA" id="ARBA00022837"/>
    </source>
</evidence>
<protein>
    <submittedName>
        <fullName evidence="21">Uncharacterized protein</fullName>
    </submittedName>
</protein>
<keyword evidence="11" id="KW-0106">Calcium</keyword>
<evidence type="ECO:0000256" key="6">
    <source>
        <dbReference type="ARBA" id="ARBA00022536"/>
    </source>
</evidence>
<keyword evidence="4" id="KW-0964">Secreted</keyword>
<accession>A0AAD9MSZ9</accession>
<dbReference type="FunFam" id="2.10.25.10:FF:000014">
    <property type="entry name" value="Latent-transforming growth factor beta-binding protein 3"/>
    <property type="match status" value="1"/>
</dbReference>
<feature type="domain" description="C-type lectin" evidence="20">
    <location>
        <begin position="665"/>
        <end position="789"/>
    </location>
</feature>
<feature type="domain" description="EGF-like" evidence="19">
    <location>
        <begin position="451"/>
        <end position="485"/>
    </location>
</feature>
<dbReference type="InterPro" id="IPR000742">
    <property type="entry name" value="EGF"/>
</dbReference>
<dbReference type="CDD" id="cd00054">
    <property type="entry name" value="EGF_CA"/>
    <property type="match status" value="1"/>
</dbReference>
<dbReference type="InterPro" id="IPR009030">
    <property type="entry name" value="Growth_fac_rcpt_cys_sf"/>
</dbReference>
<dbReference type="InterPro" id="IPR001304">
    <property type="entry name" value="C-type_lectin-like"/>
</dbReference>
<evidence type="ECO:0000256" key="9">
    <source>
        <dbReference type="ARBA" id="ARBA00022729"/>
    </source>
</evidence>
<keyword evidence="12" id="KW-1133">Transmembrane helix</keyword>
<dbReference type="SMART" id="SM00179">
    <property type="entry name" value="EGF_CA"/>
    <property type="match status" value="9"/>
</dbReference>
<sequence length="795" mass="88231">MEFIQDMLLFLTCTIAVSGVDLTGSSDHDLLAGCASPTKWKTNDIMADGCRLLPVPGSPYKSSIVCFCSTQNKCNSDIFKIVEMSPNDQTTAIIYTLQQHYLDSSRLSLTAHAYRIGSPSHRKEHQDQKRFYLEKARHMIINRPINSREYSQESVWSEILSPKYPFSHHSHTIPENIYKMATARVSSVVHGDPGPFMPKYRDCRIHNGYCHHMCVMSWNGMGYCACHKGYTLSRDLMNCDDINECEAENGGCQHTCHNTRGSFYCECLQGYKMASDNKTCQEIDECLSTKTSGCSDTCINTPGSYMCTCPEGFHLKRDKKTCIDTDECQTETVKCQQLCTNTEGSYVCGCMPGFRLDVDGYTCIDIDECSENNGDCDQFCTNEEGSYRCSCALGYQLKPDNKSCLEVIPGDKCVRHNGGCDHLCTVIDASTVSCTCSQGYLLLSNGKTCVDVDECELSPCAGHCINTPGSYNCVCSEGYMLENDGSCTDIDECSTDNGRCQSTCINTEGSYFCACPLGHWLAPEGHQCVDIDECSADDYGECQQICVNTAGSYICGCADGYRLAADNRNCEDTDECQHFNGGCDQICVNIRGSFRCDCYHGYSRDYLGTCRDIDECAQDNGGCQQYCINIPGSYRCACAEDSRFLLADDGKSCRVVCTEPYQSGPDQSCHLVVSDRKLNFEEAEEFCRRSDAQAHLVNPENEERGKLLQSIFTQLTGDGDTSVWTAGRYWRAVQDFIWITTFNVVSGFNITSGPDVKSQADSCLLARWQDGVLSISGEDCDVAHHFICEIKMAAR</sequence>
<evidence type="ECO:0000256" key="15">
    <source>
        <dbReference type="ARBA" id="ARBA00023170"/>
    </source>
</evidence>
<dbReference type="Pfam" id="PF12662">
    <property type="entry name" value="cEGF"/>
    <property type="match status" value="3"/>
</dbReference>
<evidence type="ECO:0000256" key="3">
    <source>
        <dbReference type="ARBA" id="ARBA00006127"/>
    </source>
</evidence>
<evidence type="ECO:0000256" key="17">
    <source>
        <dbReference type="PROSITE-ProRule" id="PRU00076"/>
    </source>
</evidence>
<evidence type="ECO:0000256" key="7">
    <source>
        <dbReference type="ARBA" id="ARBA00022583"/>
    </source>
</evidence>
<evidence type="ECO:0000256" key="18">
    <source>
        <dbReference type="SAM" id="SignalP"/>
    </source>
</evidence>
<dbReference type="InterPro" id="IPR016186">
    <property type="entry name" value="C-type_lectin-like/link_sf"/>
</dbReference>
<dbReference type="SUPFAM" id="SSF56436">
    <property type="entry name" value="C-type lectin-like"/>
    <property type="match status" value="1"/>
</dbReference>
<dbReference type="FunFam" id="2.10.25.10:FF:000008">
    <property type="entry name" value="Signal peptide, CUB domain, EGF-like 2"/>
    <property type="match status" value="1"/>
</dbReference>
<dbReference type="PROSITE" id="PS50041">
    <property type="entry name" value="C_TYPE_LECTIN_2"/>
    <property type="match status" value="1"/>
</dbReference>
<dbReference type="Gene3D" id="3.10.100.10">
    <property type="entry name" value="Mannose-Binding Protein A, subunit A"/>
    <property type="match status" value="1"/>
</dbReference>
<keyword evidence="5" id="KW-0272">Extracellular matrix</keyword>
<evidence type="ECO:0000256" key="2">
    <source>
        <dbReference type="ARBA" id="ARBA00004498"/>
    </source>
</evidence>
<comment type="caution">
    <text evidence="21">The sequence shown here is derived from an EMBL/GenBank/DDBJ whole genome shotgun (WGS) entry which is preliminary data.</text>
</comment>
<dbReference type="InterPro" id="IPR049883">
    <property type="entry name" value="NOTCH1_EGF-like"/>
</dbReference>
<organism evidence="21 22">
    <name type="scientific">Paralvinella palmiformis</name>
    <dbReference type="NCBI Taxonomy" id="53620"/>
    <lineage>
        <taxon>Eukaryota</taxon>
        <taxon>Metazoa</taxon>
        <taxon>Spiralia</taxon>
        <taxon>Lophotrochozoa</taxon>
        <taxon>Annelida</taxon>
        <taxon>Polychaeta</taxon>
        <taxon>Sedentaria</taxon>
        <taxon>Canalipalpata</taxon>
        <taxon>Terebellida</taxon>
        <taxon>Terebelliformia</taxon>
        <taxon>Alvinellidae</taxon>
        <taxon>Paralvinella</taxon>
    </lineage>
</organism>
<dbReference type="PROSITE" id="PS01186">
    <property type="entry name" value="EGF_2"/>
    <property type="match status" value="6"/>
</dbReference>
<dbReference type="Gene3D" id="2.10.25.10">
    <property type="entry name" value="Laminin"/>
    <property type="match status" value="11"/>
</dbReference>
<dbReference type="SUPFAM" id="SSF57196">
    <property type="entry name" value="EGF/Laminin"/>
    <property type="match status" value="2"/>
</dbReference>
<evidence type="ECO:0000256" key="10">
    <source>
        <dbReference type="ARBA" id="ARBA00022737"/>
    </source>
</evidence>
<evidence type="ECO:0000256" key="4">
    <source>
        <dbReference type="ARBA" id="ARBA00022525"/>
    </source>
</evidence>
<keyword evidence="16" id="KW-0325">Glycoprotein</keyword>
<keyword evidence="6 17" id="KW-0245">EGF-like domain</keyword>
<keyword evidence="13" id="KW-0472">Membrane</keyword>
<keyword evidence="14" id="KW-1015">Disulfide bond</keyword>
<feature type="domain" description="EGF-like" evidence="19">
    <location>
        <begin position="489"/>
        <end position="529"/>
    </location>
</feature>
<keyword evidence="7" id="KW-0254">Endocytosis</keyword>
<evidence type="ECO:0000256" key="1">
    <source>
        <dbReference type="ARBA" id="ARBA00004479"/>
    </source>
</evidence>
<name>A0AAD9MSZ9_9ANNE</name>
<dbReference type="InterPro" id="IPR000152">
    <property type="entry name" value="EGF-type_Asp/Asn_hydroxyl_site"/>
</dbReference>
<dbReference type="PROSITE" id="PS01187">
    <property type="entry name" value="EGF_CA"/>
    <property type="match status" value="4"/>
</dbReference>
<keyword evidence="9 18" id="KW-0732">Signal</keyword>
<dbReference type="CDD" id="cd00037">
    <property type="entry name" value="CLECT"/>
    <property type="match status" value="1"/>
</dbReference>